<dbReference type="PANTHER" id="PTHR37287">
    <property type="entry name" value="INO EIGHTY SUBUNIT 1"/>
    <property type="match status" value="1"/>
</dbReference>
<feature type="region of interest" description="Disordered" evidence="1">
    <location>
        <begin position="455"/>
        <end position="490"/>
    </location>
</feature>
<protein>
    <recommendedName>
        <fullName evidence="4">Ino eighty subunit 1</fullName>
    </recommendedName>
</protein>
<feature type="region of interest" description="Disordered" evidence="1">
    <location>
        <begin position="524"/>
        <end position="570"/>
    </location>
</feature>
<dbReference type="PANTHER" id="PTHR37287:SF1">
    <property type="entry name" value="INO EIGHTY SUBUNIT 1"/>
    <property type="match status" value="1"/>
</dbReference>
<feature type="region of interest" description="Disordered" evidence="1">
    <location>
        <begin position="1"/>
        <end position="96"/>
    </location>
</feature>
<evidence type="ECO:0000313" key="3">
    <source>
        <dbReference type="Proteomes" id="UP000664521"/>
    </source>
</evidence>
<dbReference type="InterPro" id="IPR038014">
    <property type="entry name" value="Ies1"/>
</dbReference>
<feature type="region of interest" description="Disordered" evidence="1">
    <location>
        <begin position="666"/>
        <end position="763"/>
    </location>
</feature>
<gene>
    <name evidence="2" type="ORF">HETSPECPRED_006157</name>
</gene>
<organism evidence="2 3">
    <name type="scientific">Heterodermia speciosa</name>
    <dbReference type="NCBI Taxonomy" id="116794"/>
    <lineage>
        <taxon>Eukaryota</taxon>
        <taxon>Fungi</taxon>
        <taxon>Dikarya</taxon>
        <taxon>Ascomycota</taxon>
        <taxon>Pezizomycotina</taxon>
        <taxon>Lecanoromycetes</taxon>
        <taxon>OSLEUM clade</taxon>
        <taxon>Lecanoromycetidae</taxon>
        <taxon>Caliciales</taxon>
        <taxon>Physciaceae</taxon>
        <taxon>Heterodermia</taxon>
    </lineage>
</organism>
<comment type="caution">
    <text evidence="2">The sequence shown here is derived from an EMBL/GenBank/DDBJ whole genome shotgun (WGS) entry which is preliminary data.</text>
</comment>
<proteinExistence type="predicted"/>
<accession>A0A8H3EIR9</accession>
<feature type="compositionally biased region" description="Low complexity" evidence="1">
    <location>
        <begin position="534"/>
        <end position="544"/>
    </location>
</feature>
<dbReference type="AlphaFoldDB" id="A0A8H3EIR9"/>
<dbReference type="EMBL" id="CAJPDS010000004">
    <property type="protein sequence ID" value="CAF9906360.1"/>
    <property type="molecule type" value="Genomic_DNA"/>
</dbReference>
<sequence length="763" mass="85376">MATAITTHHQGLVSEPSPTHALSNTLSSPIAQSDVRDPSDAASQNPPSSPPARNDEPDPRQSLQHVLAPNDDQPKSTDQGADLDHAQLTKTPKNSVIWIHEGGKERAEDEPSVQNDSYTRAAEVNPSYTMTVAHTRRNANGTVGSVYSGNKIRHLKKEDGIPLWRKDIQFAFLRAVFDDETRVFTMASDGSRGHTFSEIYIDAMARSSKTSKILKEKLLSERSAALNMAMVCLLVNVGRMNTTLNFFPEMRAQLRTYHSIPSLQAHQDPIAYKQLQDAPRLKSILKGASEDANQPSTIEKIKALPVPRTNPVNLIFVLSQYAPKISETHFHAPRDFFDLVMRGTLSSKSRANAFLWLIWFYLESDYSGHAATNNPFGPGQHGDATDGLPLKVPAFEHLTEEQANAENVDTAAEKAYGELKRQERKRILEEDATVGPPLKKAKKGDNLYSFNALNEHLHSDTDRTRSPSPSAGDNNNLHKSTPHGSNVGQTGLSREIRSAAHAAYGEGSGGLPDHTSSQRLILKTRPYRPPGSSPGPARSSSQQPVNNSTSHVSGSRRSRPETSHQKAVNMNRKMRIDHIIHQKLIQEHEMIRQRRVGQNRTNFFRAMRRIRDLPDDYASGNEDSWGPGGLLPNSDEDEDYGEEAHELKKVLDRAVRRLEREGNANRLATDYRKRKRKLDDQATEDERLEPPSRKRYKSTEDRRNRVKGRGKFGGESRDETLDDLDLDLLGESRDEEQMEEELEDDSGDDDSDDLTEEEVLDGR</sequence>
<dbReference type="Proteomes" id="UP000664521">
    <property type="component" value="Unassembled WGS sequence"/>
</dbReference>
<reference evidence="2" key="1">
    <citation type="submission" date="2021-03" db="EMBL/GenBank/DDBJ databases">
        <authorList>
            <person name="Tagirdzhanova G."/>
        </authorList>
    </citation>
    <scope>NUCLEOTIDE SEQUENCE</scope>
</reference>
<evidence type="ECO:0008006" key="4">
    <source>
        <dbReference type="Google" id="ProtNLM"/>
    </source>
</evidence>
<feature type="compositionally biased region" description="Basic and acidic residues" evidence="1">
    <location>
        <begin position="455"/>
        <end position="465"/>
    </location>
</feature>
<feature type="region of interest" description="Disordered" evidence="1">
    <location>
        <begin position="614"/>
        <end position="644"/>
    </location>
</feature>
<feature type="compositionally biased region" description="Basic and acidic residues" evidence="1">
    <location>
        <begin position="677"/>
        <end position="703"/>
    </location>
</feature>
<feature type="compositionally biased region" description="Polar residues" evidence="1">
    <location>
        <begin position="545"/>
        <end position="555"/>
    </location>
</feature>
<evidence type="ECO:0000256" key="1">
    <source>
        <dbReference type="SAM" id="MobiDB-lite"/>
    </source>
</evidence>
<dbReference type="GO" id="GO:0031011">
    <property type="term" value="C:Ino80 complex"/>
    <property type="evidence" value="ECO:0007669"/>
    <property type="project" value="InterPro"/>
</dbReference>
<feature type="compositionally biased region" description="Acidic residues" evidence="1">
    <location>
        <begin position="720"/>
        <end position="763"/>
    </location>
</feature>
<feature type="compositionally biased region" description="Polar residues" evidence="1">
    <location>
        <begin position="16"/>
        <end position="31"/>
    </location>
</feature>
<evidence type="ECO:0000313" key="2">
    <source>
        <dbReference type="EMBL" id="CAF9906360.1"/>
    </source>
</evidence>
<feature type="compositionally biased region" description="Polar residues" evidence="1">
    <location>
        <begin position="466"/>
        <end position="490"/>
    </location>
</feature>
<keyword evidence="3" id="KW-1185">Reference proteome</keyword>
<name>A0A8H3EIR9_9LECA</name>
<dbReference type="OrthoDB" id="5413003at2759"/>